<comment type="caution">
    <text evidence="1">The sequence shown here is derived from an EMBL/GenBank/DDBJ whole genome shotgun (WGS) entry which is preliminary data.</text>
</comment>
<evidence type="ECO:0000313" key="2">
    <source>
        <dbReference type="Proteomes" id="UP000585474"/>
    </source>
</evidence>
<sequence>MATGDLAESLADFVAAIETKEATKEQGAESLVLQFSVTNMESMSANGGTSFVPFFSYANSKKRGRIAEIAHRIGYAHELSQQRRQVNAKLSQLPLNSNQRLRAAAMIVQDAQCIDLFFSLSQEKKVEWFFMLLSGYI</sequence>
<evidence type="ECO:0000313" key="1">
    <source>
        <dbReference type="EMBL" id="GFZ00974.1"/>
    </source>
</evidence>
<proteinExistence type="predicted"/>
<organism evidence="1 2">
    <name type="scientific">Actinidia rufa</name>
    <dbReference type="NCBI Taxonomy" id="165716"/>
    <lineage>
        <taxon>Eukaryota</taxon>
        <taxon>Viridiplantae</taxon>
        <taxon>Streptophyta</taxon>
        <taxon>Embryophyta</taxon>
        <taxon>Tracheophyta</taxon>
        <taxon>Spermatophyta</taxon>
        <taxon>Magnoliopsida</taxon>
        <taxon>eudicotyledons</taxon>
        <taxon>Gunneridae</taxon>
        <taxon>Pentapetalae</taxon>
        <taxon>asterids</taxon>
        <taxon>Ericales</taxon>
        <taxon>Actinidiaceae</taxon>
        <taxon>Actinidia</taxon>
    </lineage>
</organism>
<dbReference type="AlphaFoldDB" id="A0A7J0FQW0"/>
<gene>
    <name evidence="1" type="ORF">Acr_14g0006090</name>
</gene>
<keyword evidence="2" id="KW-1185">Reference proteome</keyword>
<name>A0A7J0FQW0_9ERIC</name>
<reference evidence="1 2" key="1">
    <citation type="submission" date="2019-07" db="EMBL/GenBank/DDBJ databases">
        <title>De Novo Assembly of kiwifruit Actinidia rufa.</title>
        <authorList>
            <person name="Sugita-Konishi S."/>
            <person name="Sato K."/>
            <person name="Mori E."/>
            <person name="Abe Y."/>
            <person name="Kisaki G."/>
            <person name="Hamano K."/>
            <person name="Suezawa K."/>
            <person name="Otani M."/>
            <person name="Fukuda T."/>
            <person name="Manabe T."/>
            <person name="Gomi K."/>
            <person name="Tabuchi M."/>
            <person name="Akimitsu K."/>
            <person name="Kataoka I."/>
        </authorList>
    </citation>
    <scope>NUCLEOTIDE SEQUENCE [LARGE SCALE GENOMIC DNA]</scope>
    <source>
        <strain evidence="2">cv. Fuchu</strain>
    </source>
</reference>
<accession>A0A7J0FQW0</accession>
<protein>
    <submittedName>
        <fullName evidence="1">Uncharacterized protein</fullName>
    </submittedName>
</protein>
<dbReference type="Proteomes" id="UP000585474">
    <property type="component" value="Unassembled WGS sequence"/>
</dbReference>
<dbReference type="EMBL" id="BJWL01000014">
    <property type="protein sequence ID" value="GFZ00974.1"/>
    <property type="molecule type" value="Genomic_DNA"/>
</dbReference>
<dbReference type="OrthoDB" id="1748457at2759"/>